<accession>A0A8T0DVD8</accession>
<dbReference type="AlphaFoldDB" id="A0A8T0DVD8"/>
<keyword evidence="2" id="KW-0472">Membrane</keyword>
<evidence type="ECO:0000256" key="1">
    <source>
        <dbReference type="SAM" id="MobiDB-lite"/>
    </source>
</evidence>
<keyword evidence="4" id="KW-1185">Reference proteome</keyword>
<feature type="compositionally biased region" description="Basic and acidic residues" evidence="1">
    <location>
        <begin position="27"/>
        <end position="36"/>
    </location>
</feature>
<comment type="caution">
    <text evidence="3">The sequence shown here is derived from an EMBL/GenBank/DDBJ whole genome shotgun (WGS) entry which is preliminary data.</text>
</comment>
<sequence>MSSPGSLGLDPQMRTKPLARKGPGSLKKSDVNEPKVCKPNSCSPSEDVAGKTLGQVLKELDLERGQRQETEQLCRDLTQRVFRLEASAVDETKALEATNQLKQAFTAERRARLDAEARLRELDVGYELCVVSFLLFAFTLVISFCYVNLVCFLVKICWNFSQLTVLCC</sequence>
<dbReference type="EMBL" id="JTDF01000275">
    <property type="protein sequence ID" value="KAF8571879.1"/>
    <property type="molecule type" value="Genomic_DNA"/>
</dbReference>
<evidence type="ECO:0000313" key="4">
    <source>
        <dbReference type="Proteomes" id="UP000699462"/>
    </source>
</evidence>
<feature type="region of interest" description="Disordered" evidence="1">
    <location>
        <begin position="1"/>
        <end position="48"/>
    </location>
</feature>
<evidence type="ECO:0000256" key="2">
    <source>
        <dbReference type="SAM" id="Phobius"/>
    </source>
</evidence>
<feature type="transmembrane region" description="Helical" evidence="2">
    <location>
        <begin position="130"/>
        <end position="154"/>
    </location>
</feature>
<evidence type="ECO:0000313" key="3">
    <source>
        <dbReference type="EMBL" id="KAF8571879.1"/>
    </source>
</evidence>
<name>A0A8T0DVD8_9TREM</name>
<reference evidence="3 4" key="1">
    <citation type="submission" date="2019-07" db="EMBL/GenBank/DDBJ databases">
        <title>Annotation for the trematode Paragonimus westermani.</title>
        <authorList>
            <person name="Choi Y.-J."/>
        </authorList>
    </citation>
    <scope>NUCLEOTIDE SEQUENCE [LARGE SCALE GENOMIC DNA]</scope>
    <source>
        <strain evidence="3">180907_Pwestermani</strain>
    </source>
</reference>
<dbReference type="Proteomes" id="UP000699462">
    <property type="component" value="Unassembled WGS sequence"/>
</dbReference>
<gene>
    <name evidence="3" type="ORF">P879_05536</name>
</gene>
<organism evidence="3 4">
    <name type="scientific">Paragonimus westermani</name>
    <dbReference type="NCBI Taxonomy" id="34504"/>
    <lineage>
        <taxon>Eukaryota</taxon>
        <taxon>Metazoa</taxon>
        <taxon>Spiralia</taxon>
        <taxon>Lophotrochozoa</taxon>
        <taxon>Platyhelminthes</taxon>
        <taxon>Trematoda</taxon>
        <taxon>Digenea</taxon>
        <taxon>Plagiorchiida</taxon>
        <taxon>Troglotremata</taxon>
        <taxon>Troglotrematidae</taxon>
        <taxon>Paragonimus</taxon>
    </lineage>
</organism>
<keyword evidence="2" id="KW-1133">Transmembrane helix</keyword>
<protein>
    <submittedName>
        <fullName evidence="3">Uncharacterized protein</fullName>
    </submittedName>
</protein>
<dbReference type="OrthoDB" id="10576470at2759"/>
<proteinExistence type="predicted"/>
<keyword evidence="2" id="KW-0812">Transmembrane</keyword>